<evidence type="ECO:0000256" key="5">
    <source>
        <dbReference type="ARBA" id="ARBA00022692"/>
    </source>
</evidence>
<dbReference type="OrthoDB" id="367883at2"/>
<comment type="similarity">
    <text evidence="2">Belongs to the outer membrane factor (OMF) (TC 1.B.17) family.</text>
</comment>
<dbReference type="GO" id="GO:0015562">
    <property type="term" value="F:efflux transmembrane transporter activity"/>
    <property type="evidence" value="ECO:0007669"/>
    <property type="project" value="InterPro"/>
</dbReference>
<feature type="signal peptide" evidence="9">
    <location>
        <begin position="1"/>
        <end position="28"/>
    </location>
</feature>
<accession>A0A1N6K7J6</accession>
<keyword evidence="8" id="KW-0175">Coiled coil</keyword>
<dbReference type="InterPro" id="IPR003423">
    <property type="entry name" value="OMP_efflux"/>
</dbReference>
<proteinExistence type="inferred from homology"/>
<dbReference type="PANTHER" id="PTHR30026:SF20">
    <property type="entry name" value="OUTER MEMBRANE PROTEIN TOLC"/>
    <property type="match status" value="1"/>
</dbReference>
<sequence>MKSWNPSTALRAIMLVTAAMAILQPVQAQQDTARSYQFSLEECIQYALANQPKVQNARLSREASRERIRESTGKLLPHANITGSFTDNLKLQTSVIPDFANDPNNKIPVQFGTKYASAVTGQVNQTILNSDYFLGLKAAKVYDELSVRDLERTAIDTRVQVSNAYFNVLVSRESIRLVDANIVRLQKTLKDTRARYDEGVSERIDVDRMQVSFNNAETQRANLERLQQYSLDVLKFNMGMPLQSTLELEEDVKSFAGIRQMPDSQQYNIQDRPEYHMQRVQVELNRLDLKSKRLGIVPTLSAFINYGVNWFSPQFSDLYKIGYGNSAMGLTLNFPIFTGTERIHQVAQSRITLKQSENDLTNLSQQIQLEVRDAYTNYQNNATSLLTQEKNMALTQGVYDRVVLKFDQGVSSSLDVVSADNELKQAQSDYINALLDTLISKVKLDQAMGKIKVQ</sequence>
<evidence type="ECO:0000256" key="6">
    <source>
        <dbReference type="ARBA" id="ARBA00023136"/>
    </source>
</evidence>
<keyword evidence="6" id="KW-0472">Membrane</keyword>
<feature type="coiled-coil region" evidence="8">
    <location>
        <begin position="346"/>
        <end position="373"/>
    </location>
</feature>
<dbReference type="AlphaFoldDB" id="A0A1N6K7J6"/>
<evidence type="ECO:0000256" key="8">
    <source>
        <dbReference type="SAM" id="Coils"/>
    </source>
</evidence>
<dbReference type="InterPro" id="IPR051906">
    <property type="entry name" value="TolC-like"/>
</dbReference>
<dbReference type="GO" id="GO:0015288">
    <property type="term" value="F:porin activity"/>
    <property type="evidence" value="ECO:0007669"/>
    <property type="project" value="TreeGrafter"/>
</dbReference>
<keyword evidence="3" id="KW-0813">Transport</keyword>
<dbReference type="EMBL" id="FSRA01000002">
    <property type="protein sequence ID" value="SIO52525.1"/>
    <property type="molecule type" value="Genomic_DNA"/>
</dbReference>
<keyword evidence="5" id="KW-0812">Transmembrane</keyword>
<dbReference type="STRING" id="536979.SAMN04488055_5247"/>
<gene>
    <name evidence="10" type="ORF">SAMN04488055_5247</name>
</gene>
<protein>
    <submittedName>
        <fullName evidence="10">Outer membrane protein TolC</fullName>
    </submittedName>
</protein>
<evidence type="ECO:0000256" key="3">
    <source>
        <dbReference type="ARBA" id="ARBA00022448"/>
    </source>
</evidence>
<dbReference type="Gene3D" id="1.20.1600.10">
    <property type="entry name" value="Outer membrane efflux proteins (OEP)"/>
    <property type="match status" value="1"/>
</dbReference>
<dbReference type="SUPFAM" id="SSF56954">
    <property type="entry name" value="Outer membrane efflux proteins (OEP)"/>
    <property type="match status" value="1"/>
</dbReference>
<keyword evidence="4" id="KW-1134">Transmembrane beta strand</keyword>
<dbReference type="PANTHER" id="PTHR30026">
    <property type="entry name" value="OUTER MEMBRANE PROTEIN TOLC"/>
    <property type="match status" value="1"/>
</dbReference>
<dbReference type="RefSeq" id="WP_074242498.1">
    <property type="nucleotide sequence ID" value="NZ_FSRA01000002.1"/>
</dbReference>
<dbReference type="GO" id="GO:0009279">
    <property type="term" value="C:cell outer membrane"/>
    <property type="evidence" value="ECO:0007669"/>
    <property type="project" value="UniProtKB-SubCell"/>
</dbReference>
<keyword evidence="11" id="KW-1185">Reference proteome</keyword>
<evidence type="ECO:0000256" key="4">
    <source>
        <dbReference type="ARBA" id="ARBA00022452"/>
    </source>
</evidence>
<keyword evidence="9" id="KW-0732">Signal</keyword>
<evidence type="ECO:0000256" key="9">
    <source>
        <dbReference type="SAM" id="SignalP"/>
    </source>
</evidence>
<dbReference type="GO" id="GO:1990281">
    <property type="term" value="C:efflux pump complex"/>
    <property type="evidence" value="ECO:0007669"/>
    <property type="project" value="TreeGrafter"/>
</dbReference>
<dbReference type="Pfam" id="PF02321">
    <property type="entry name" value="OEP"/>
    <property type="match status" value="2"/>
</dbReference>
<organism evidence="10 11">
    <name type="scientific">Chitinophaga niabensis</name>
    <dbReference type="NCBI Taxonomy" id="536979"/>
    <lineage>
        <taxon>Bacteria</taxon>
        <taxon>Pseudomonadati</taxon>
        <taxon>Bacteroidota</taxon>
        <taxon>Chitinophagia</taxon>
        <taxon>Chitinophagales</taxon>
        <taxon>Chitinophagaceae</taxon>
        <taxon>Chitinophaga</taxon>
    </lineage>
</organism>
<feature type="chain" id="PRO_5012252647" evidence="9">
    <location>
        <begin position="29"/>
        <end position="454"/>
    </location>
</feature>
<dbReference type="Proteomes" id="UP000185003">
    <property type="component" value="Unassembled WGS sequence"/>
</dbReference>
<evidence type="ECO:0000313" key="11">
    <source>
        <dbReference type="Proteomes" id="UP000185003"/>
    </source>
</evidence>
<evidence type="ECO:0000313" key="10">
    <source>
        <dbReference type="EMBL" id="SIO52525.1"/>
    </source>
</evidence>
<comment type="subcellular location">
    <subcellularLocation>
        <location evidence="1">Cell outer membrane</location>
    </subcellularLocation>
</comment>
<evidence type="ECO:0000256" key="7">
    <source>
        <dbReference type="ARBA" id="ARBA00023237"/>
    </source>
</evidence>
<name>A0A1N6K7J6_9BACT</name>
<reference evidence="10 11" key="1">
    <citation type="submission" date="2016-11" db="EMBL/GenBank/DDBJ databases">
        <authorList>
            <person name="Jaros S."/>
            <person name="Januszkiewicz K."/>
            <person name="Wedrychowicz H."/>
        </authorList>
    </citation>
    <scope>NUCLEOTIDE SEQUENCE [LARGE SCALE GENOMIC DNA]</scope>
    <source>
        <strain evidence="10 11">DSM 24787</strain>
    </source>
</reference>
<evidence type="ECO:0000256" key="1">
    <source>
        <dbReference type="ARBA" id="ARBA00004442"/>
    </source>
</evidence>
<evidence type="ECO:0000256" key="2">
    <source>
        <dbReference type="ARBA" id="ARBA00007613"/>
    </source>
</evidence>
<keyword evidence="7" id="KW-0998">Cell outer membrane</keyword>